<evidence type="ECO:0000259" key="1">
    <source>
        <dbReference type="Pfam" id="PF14295"/>
    </source>
</evidence>
<name>A0A1V9ZUM1_ACHHY</name>
<feature type="domain" description="Apple" evidence="1">
    <location>
        <begin position="15"/>
        <end position="61"/>
    </location>
</feature>
<gene>
    <name evidence="2" type="ORF">ACHHYP_00409</name>
</gene>
<evidence type="ECO:0000313" key="3">
    <source>
        <dbReference type="Proteomes" id="UP000243579"/>
    </source>
</evidence>
<organism evidence="2 3">
    <name type="scientific">Achlya hypogyna</name>
    <name type="common">Oomycete</name>
    <name type="synonym">Protoachlya hypogyna</name>
    <dbReference type="NCBI Taxonomy" id="1202772"/>
    <lineage>
        <taxon>Eukaryota</taxon>
        <taxon>Sar</taxon>
        <taxon>Stramenopiles</taxon>
        <taxon>Oomycota</taxon>
        <taxon>Saprolegniomycetes</taxon>
        <taxon>Saprolegniales</taxon>
        <taxon>Achlyaceae</taxon>
        <taxon>Achlya</taxon>
    </lineage>
</organism>
<dbReference type="AlphaFoldDB" id="A0A1V9ZUM1"/>
<comment type="caution">
    <text evidence="2">The sequence shown here is derived from an EMBL/GenBank/DDBJ whole genome shotgun (WGS) entry which is preliminary data.</text>
</comment>
<dbReference type="Pfam" id="PF14295">
    <property type="entry name" value="PAN_4"/>
    <property type="match status" value="1"/>
</dbReference>
<keyword evidence="3" id="KW-1185">Reference proteome</keyword>
<dbReference type="InterPro" id="IPR003609">
    <property type="entry name" value="Pan_app"/>
</dbReference>
<reference evidence="2 3" key="1">
    <citation type="journal article" date="2014" name="Genome Biol. Evol.">
        <title>The secreted proteins of Achlya hypogyna and Thraustotheca clavata identify the ancestral oomycete secretome and reveal gene acquisitions by horizontal gene transfer.</title>
        <authorList>
            <person name="Misner I."/>
            <person name="Blouin N."/>
            <person name="Leonard G."/>
            <person name="Richards T.A."/>
            <person name="Lane C.E."/>
        </authorList>
    </citation>
    <scope>NUCLEOTIDE SEQUENCE [LARGE SCALE GENOMIC DNA]</scope>
    <source>
        <strain evidence="2 3">ATCC 48635</strain>
    </source>
</reference>
<evidence type="ECO:0000313" key="2">
    <source>
        <dbReference type="EMBL" id="OQS01661.1"/>
    </source>
</evidence>
<dbReference type="EMBL" id="JNBR01000003">
    <property type="protein sequence ID" value="OQS01661.1"/>
    <property type="molecule type" value="Genomic_DNA"/>
</dbReference>
<dbReference type="SUPFAM" id="SSF57414">
    <property type="entry name" value="Hairpin loop containing domain-like"/>
    <property type="match status" value="1"/>
</dbReference>
<dbReference type="Gene3D" id="3.50.4.10">
    <property type="entry name" value="Hepatocyte Growth Factor"/>
    <property type="match status" value="1"/>
</dbReference>
<accession>A0A1V9ZUM1</accession>
<proteinExistence type="predicted"/>
<protein>
    <recommendedName>
        <fullName evidence="1">Apple domain-containing protein</fullName>
    </recommendedName>
</protein>
<sequence length="86" mass="9022">MASSTALCGSIKQGVDYSGNDIRSFSVNGDAATQLAQCCQGCSTTSGCVGFSIDDGTCWLKHKLANATPLKGVVSGSYQKNRLRRQ</sequence>
<dbReference type="Proteomes" id="UP000243579">
    <property type="component" value="Unassembled WGS sequence"/>
</dbReference>